<gene>
    <name evidence="9" type="ORF">SAY87_009528</name>
</gene>
<dbReference type="AlphaFoldDB" id="A0AAN7JXV2"/>
<feature type="region of interest" description="Disordered" evidence="7">
    <location>
        <begin position="344"/>
        <end position="375"/>
    </location>
</feature>
<reference evidence="9 10" key="1">
    <citation type="journal article" date="2023" name="Hortic Res">
        <title>Pangenome of water caltrop reveals structural variations and asymmetric subgenome divergence after allopolyploidization.</title>
        <authorList>
            <person name="Zhang X."/>
            <person name="Chen Y."/>
            <person name="Wang L."/>
            <person name="Yuan Y."/>
            <person name="Fang M."/>
            <person name="Shi L."/>
            <person name="Lu R."/>
            <person name="Comes H.P."/>
            <person name="Ma Y."/>
            <person name="Chen Y."/>
            <person name="Huang G."/>
            <person name="Zhou Y."/>
            <person name="Zheng Z."/>
            <person name="Qiu Y."/>
        </authorList>
    </citation>
    <scope>NUCLEOTIDE SEQUENCE [LARGE SCALE GENOMIC DNA]</scope>
    <source>
        <tissue evidence="9">Roots</tissue>
    </source>
</reference>
<comment type="similarity">
    <text evidence="6">Belongs to the AP2/ERF transcription factor family. ERF subfamily.</text>
</comment>
<keyword evidence="10" id="KW-1185">Reference proteome</keyword>
<evidence type="ECO:0000259" key="8">
    <source>
        <dbReference type="PROSITE" id="PS51032"/>
    </source>
</evidence>
<keyword evidence="5" id="KW-0539">Nucleus</keyword>
<name>A0AAN7JXV2_9MYRT</name>
<evidence type="ECO:0000256" key="1">
    <source>
        <dbReference type="ARBA" id="ARBA00004123"/>
    </source>
</evidence>
<dbReference type="CDD" id="cd00018">
    <property type="entry name" value="AP2"/>
    <property type="match status" value="1"/>
</dbReference>
<dbReference type="InterPro" id="IPR016177">
    <property type="entry name" value="DNA-bd_dom_sf"/>
</dbReference>
<evidence type="ECO:0000256" key="6">
    <source>
        <dbReference type="ARBA" id="ARBA00024343"/>
    </source>
</evidence>
<dbReference type="GO" id="GO:0003700">
    <property type="term" value="F:DNA-binding transcription factor activity"/>
    <property type="evidence" value="ECO:0007669"/>
    <property type="project" value="InterPro"/>
</dbReference>
<evidence type="ECO:0000313" key="9">
    <source>
        <dbReference type="EMBL" id="KAK4755771.1"/>
    </source>
</evidence>
<keyword evidence="4" id="KW-0804">Transcription</keyword>
<dbReference type="GO" id="GO:0009873">
    <property type="term" value="P:ethylene-activated signaling pathway"/>
    <property type="evidence" value="ECO:0007669"/>
    <property type="project" value="InterPro"/>
</dbReference>
<dbReference type="InterPro" id="IPR036955">
    <property type="entry name" value="AP2/ERF_dom_sf"/>
</dbReference>
<comment type="caution">
    <text evidence="9">The sequence shown here is derived from an EMBL/GenBank/DDBJ whole genome shotgun (WGS) entry which is preliminary data.</text>
</comment>
<evidence type="ECO:0000313" key="10">
    <source>
        <dbReference type="Proteomes" id="UP001345219"/>
    </source>
</evidence>
<comment type="subcellular location">
    <subcellularLocation>
        <location evidence="1">Nucleus</location>
    </subcellularLocation>
</comment>
<keyword evidence="2" id="KW-0805">Transcription regulation</keyword>
<dbReference type="PRINTS" id="PR00367">
    <property type="entry name" value="ETHRSPELEMNT"/>
</dbReference>
<dbReference type="PROSITE" id="PS51032">
    <property type="entry name" value="AP2_ERF"/>
    <property type="match status" value="1"/>
</dbReference>
<feature type="region of interest" description="Disordered" evidence="7">
    <location>
        <begin position="311"/>
        <end position="332"/>
    </location>
</feature>
<evidence type="ECO:0000256" key="3">
    <source>
        <dbReference type="ARBA" id="ARBA00023125"/>
    </source>
</evidence>
<dbReference type="SMART" id="SM00380">
    <property type="entry name" value="AP2"/>
    <property type="match status" value="1"/>
</dbReference>
<evidence type="ECO:0000256" key="4">
    <source>
        <dbReference type="ARBA" id="ARBA00023163"/>
    </source>
</evidence>
<protein>
    <recommendedName>
        <fullName evidence="8">AP2/ERF domain-containing protein</fullName>
    </recommendedName>
</protein>
<organism evidence="9 10">
    <name type="scientific">Trapa incisa</name>
    <dbReference type="NCBI Taxonomy" id="236973"/>
    <lineage>
        <taxon>Eukaryota</taxon>
        <taxon>Viridiplantae</taxon>
        <taxon>Streptophyta</taxon>
        <taxon>Embryophyta</taxon>
        <taxon>Tracheophyta</taxon>
        <taxon>Spermatophyta</taxon>
        <taxon>Magnoliopsida</taxon>
        <taxon>eudicotyledons</taxon>
        <taxon>Gunneridae</taxon>
        <taxon>Pentapetalae</taxon>
        <taxon>rosids</taxon>
        <taxon>malvids</taxon>
        <taxon>Myrtales</taxon>
        <taxon>Lythraceae</taxon>
        <taxon>Trapa</taxon>
    </lineage>
</organism>
<feature type="region of interest" description="Disordered" evidence="7">
    <location>
        <begin position="73"/>
        <end position="112"/>
    </location>
</feature>
<dbReference type="FunFam" id="3.30.730.10:FF:000001">
    <property type="entry name" value="Ethylene-responsive transcription factor 2"/>
    <property type="match status" value="1"/>
</dbReference>
<dbReference type="GO" id="GO:0005634">
    <property type="term" value="C:nucleus"/>
    <property type="evidence" value="ECO:0007669"/>
    <property type="project" value="UniProtKB-SubCell"/>
</dbReference>
<evidence type="ECO:0000256" key="5">
    <source>
        <dbReference type="ARBA" id="ARBA00023242"/>
    </source>
</evidence>
<dbReference type="Pfam" id="PF00847">
    <property type="entry name" value="AP2"/>
    <property type="match status" value="1"/>
</dbReference>
<dbReference type="PANTHER" id="PTHR31190">
    <property type="entry name" value="DNA-BINDING DOMAIN"/>
    <property type="match status" value="1"/>
</dbReference>
<feature type="region of interest" description="Disordered" evidence="7">
    <location>
        <begin position="1"/>
        <end position="22"/>
    </location>
</feature>
<evidence type="ECO:0000256" key="7">
    <source>
        <dbReference type="SAM" id="MobiDB-lite"/>
    </source>
</evidence>
<evidence type="ECO:0000256" key="2">
    <source>
        <dbReference type="ARBA" id="ARBA00023015"/>
    </source>
</evidence>
<dbReference type="GO" id="GO:0003677">
    <property type="term" value="F:DNA binding"/>
    <property type="evidence" value="ECO:0007669"/>
    <property type="project" value="UniProtKB-KW"/>
</dbReference>
<dbReference type="SUPFAM" id="SSF54171">
    <property type="entry name" value="DNA-binding domain"/>
    <property type="match status" value="1"/>
</dbReference>
<feature type="domain" description="AP2/ERF" evidence="8">
    <location>
        <begin position="172"/>
        <end position="229"/>
    </location>
</feature>
<dbReference type="InterPro" id="IPR044808">
    <property type="entry name" value="ERF_plant"/>
</dbReference>
<dbReference type="Proteomes" id="UP001345219">
    <property type="component" value="Chromosome 8"/>
</dbReference>
<keyword evidence="3" id="KW-0238">DNA-binding</keyword>
<proteinExistence type="inferred from homology"/>
<dbReference type="PANTHER" id="PTHR31190:SF473">
    <property type="entry name" value="OS05G0437100 PROTEIN"/>
    <property type="match status" value="1"/>
</dbReference>
<sequence length="375" mass="39852">MENAASSHLGHISPPRGQPLPCESTIMNQAAINLMAYPPAMFPATHRPEEMAAIVTALTHVISGREPCSIYPSLPSSSSTSQYSQSPQPWIGQKRGRHDGGSSSPGVPQSPPMMSYGMLGDLIASIQSADPSKSLASGAPIVAPTAGAPPALATSSHEEVAGGSGSCGQRRRYRGVRQRPWGKWAAEIRDPHRAARVWLGTFDTAEAAARAYDEAALQFRGSRAKLNFPENVRVLPQGNHTYVSASGDQVAASHGPPLLPQPRSPGDLLQLPPGLDHWPPRGLTPYSQLMQAGQSTFSNLFEDMAVRSHHDRLAPPATPSTESSSTSIPMSLPKQKMVYLPLERPRDGLQGGGGVDFSIPPWSAGSSSQYPPPTD</sequence>
<feature type="region of interest" description="Disordered" evidence="7">
    <location>
        <begin position="148"/>
        <end position="171"/>
    </location>
</feature>
<accession>A0AAN7JXV2</accession>
<dbReference type="Gene3D" id="3.30.730.10">
    <property type="entry name" value="AP2/ERF domain"/>
    <property type="match status" value="1"/>
</dbReference>
<dbReference type="InterPro" id="IPR001471">
    <property type="entry name" value="AP2/ERF_dom"/>
</dbReference>
<dbReference type="EMBL" id="JAXIOK010000014">
    <property type="protein sequence ID" value="KAK4755771.1"/>
    <property type="molecule type" value="Genomic_DNA"/>
</dbReference>
<feature type="compositionally biased region" description="Low complexity" evidence="7">
    <location>
        <begin position="319"/>
        <end position="332"/>
    </location>
</feature>
<feature type="compositionally biased region" description="Low complexity" evidence="7">
    <location>
        <begin position="73"/>
        <end position="89"/>
    </location>
</feature>